<dbReference type="AlphaFoldDB" id="B8HKT9"/>
<dbReference type="NCBIfam" id="NF002872">
    <property type="entry name" value="PRK03202.1"/>
    <property type="match status" value="1"/>
</dbReference>
<comment type="subcellular location">
    <subcellularLocation>
        <location evidence="2 10">Cytoplasm</location>
    </subcellularLocation>
</comment>
<dbReference type="GO" id="GO:0005524">
    <property type="term" value="F:ATP binding"/>
    <property type="evidence" value="ECO:0007669"/>
    <property type="project" value="UniProtKB-KW"/>
</dbReference>
<feature type="binding site" evidence="10">
    <location>
        <begin position="82"/>
        <end position="83"/>
    </location>
    <ligand>
        <name>ATP</name>
        <dbReference type="ChEBI" id="CHEBI:30616"/>
    </ligand>
</feature>
<evidence type="ECO:0000256" key="10">
    <source>
        <dbReference type="HAMAP-Rule" id="MF_01976"/>
    </source>
</evidence>
<sequence>MANRKRLGIMTSGGDCPGLNAVIRAVVIHATQSYGWEVVGIPYATCGLMERKTVDLCQHNLDLRGIDPLLNIGGTILGSINKGDTLAHADEILAGYRELGLDGLVAIGGDGSLAILNQLAQRGQWNLVGIPKTIDNDVALTERSIGFDTALNTITDAINRLTFTAASHDRVMVIEVMGRTTGHLALHAGIAGGADVILIPEIPYTIHGVCEQLTQLRDRWGRKFAIVVVAEGIKPVCDQTYLSLTAVQPTCGMGNYIASEIIHCSAAARGGDPVDVRVSVLGHIQRGGIPLAFDRLMAAAFGKAAVDVLVPKISGQSAPSDSETMIVTWQKGEVKAIPLVDVLALSPALVDPDGELVHTARGLGIYVGETPQAVTQLPTVELNHKVGAGY</sequence>
<dbReference type="FunFam" id="3.40.50.460:FF:000002">
    <property type="entry name" value="ATP-dependent 6-phosphofructokinase"/>
    <property type="match status" value="1"/>
</dbReference>
<keyword evidence="10" id="KW-0067">ATP-binding</keyword>
<feature type="binding site" evidence="10">
    <location>
        <begin position="109"/>
        <end position="112"/>
    </location>
    <ligand>
        <name>ATP</name>
        <dbReference type="ChEBI" id="CHEBI:30616"/>
    </ligand>
</feature>
<feature type="binding site" description="in other chain" evidence="10">
    <location>
        <position position="231"/>
    </location>
    <ligand>
        <name>substrate</name>
        <note>ligand shared between dimeric partners</note>
    </ligand>
</feature>
<evidence type="ECO:0000256" key="1">
    <source>
        <dbReference type="ARBA" id="ARBA00001946"/>
    </source>
</evidence>
<comment type="function">
    <text evidence="10">Catalyzes the phosphorylation of D-fructose 6-phosphate to fructose 1,6-bisphosphate by ATP, the first committing step of glycolysis.</text>
</comment>
<feature type="domain" description="Phosphofructokinase" evidence="11">
    <location>
        <begin position="6"/>
        <end position="309"/>
    </location>
</feature>
<dbReference type="Gene3D" id="3.40.50.460">
    <property type="entry name" value="Phosphofructokinase domain"/>
    <property type="match status" value="1"/>
</dbReference>
<dbReference type="InterPro" id="IPR022953">
    <property type="entry name" value="ATP_PFK"/>
</dbReference>
<dbReference type="EC" id="2.7.1.11" evidence="10"/>
<protein>
    <recommendedName>
        <fullName evidence="10">ATP-dependent 6-phosphofructokinase</fullName>
        <shortName evidence="10">ATP-PFK</shortName>
        <shortName evidence="10">Phosphofructokinase</shortName>
        <ecNumber evidence="10">2.7.1.11</ecNumber>
    </recommendedName>
    <alternativeName>
        <fullName evidence="10">Phosphohexokinase</fullName>
    </alternativeName>
</protein>
<feature type="binding site" description="in other chain" evidence="10">
    <location>
        <begin position="133"/>
        <end position="135"/>
    </location>
    <ligand>
        <name>substrate</name>
        <note>ligand shared between dimeric partners</note>
    </ligand>
</feature>
<evidence type="ECO:0000256" key="8">
    <source>
        <dbReference type="ARBA" id="ARBA00022842"/>
    </source>
</evidence>
<evidence type="ECO:0000256" key="9">
    <source>
        <dbReference type="ARBA" id="ARBA00023152"/>
    </source>
</evidence>
<evidence type="ECO:0000256" key="2">
    <source>
        <dbReference type="ARBA" id="ARBA00004496"/>
    </source>
</evidence>
<evidence type="ECO:0000256" key="3">
    <source>
        <dbReference type="ARBA" id="ARBA00004679"/>
    </source>
</evidence>
<evidence type="ECO:0000256" key="5">
    <source>
        <dbReference type="ARBA" id="ARBA00022679"/>
    </source>
</evidence>
<dbReference type="InterPro" id="IPR015912">
    <property type="entry name" value="Phosphofructokinase_CS"/>
</dbReference>
<dbReference type="GO" id="GO:0003872">
    <property type="term" value="F:6-phosphofructokinase activity"/>
    <property type="evidence" value="ECO:0007669"/>
    <property type="project" value="UniProtKB-UniRule"/>
</dbReference>
<name>B8HKT9_CYAP4</name>
<comment type="cofactor">
    <cofactor evidence="1 10">
        <name>Mg(2+)</name>
        <dbReference type="ChEBI" id="CHEBI:18420"/>
    </cofactor>
</comment>
<feature type="binding site" evidence="10">
    <location>
        <position position="14"/>
    </location>
    <ligand>
        <name>ATP</name>
        <dbReference type="ChEBI" id="CHEBI:30616"/>
    </ligand>
</feature>
<feature type="binding site" evidence="10">
    <location>
        <position position="277"/>
    </location>
    <ligand>
        <name>substrate</name>
        <note>ligand shared between dimeric partners</note>
    </ligand>
</feature>
<comment type="catalytic activity">
    <reaction evidence="10">
        <text>beta-D-fructose 6-phosphate + ATP = beta-D-fructose 1,6-bisphosphate + ADP + H(+)</text>
        <dbReference type="Rhea" id="RHEA:16109"/>
        <dbReference type="ChEBI" id="CHEBI:15378"/>
        <dbReference type="ChEBI" id="CHEBI:30616"/>
        <dbReference type="ChEBI" id="CHEBI:32966"/>
        <dbReference type="ChEBI" id="CHEBI:57634"/>
        <dbReference type="ChEBI" id="CHEBI:456216"/>
        <dbReference type="EC" id="2.7.1.11"/>
    </reaction>
</comment>
<feature type="binding site" description="in other chain" evidence="10">
    <location>
        <begin position="283"/>
        <end position="286"/>
    </location>
    <ligand>
        <name>substrate</name>
        <note>ligand shared between dimeric partners</note>
    </ligand>
</feature>
<dbReference type="GO" id="GO:0005945">
    <property type="term" value="C:6-phosphofructokinase complex"/>
    <property type="evidence" value="ECO:0007669"/>
    <property type="project" value="TreeGrafter"/>
</dbReference>
<dbReference type="eggNOG" id="COG0205">
    <property type="taxonomic scope" value="Bacteria"/>
</dbReference>
<dbReference type="GO" id="GO:0030388">
    <property type="term" value="P:fructose 1,6-bisphosphate metabolic process"/>
    <property type="evidence" value="ECO:0007669"/>
    <property type="project" value="TreeGrafter"/>
</dbReference>
<dbReference type="KEGG" id="cyn:Cyan7425_4626"/>
<dbReference type="InterPro" id="IPR000023">
    <property type="entry name" value="Phosphofructokinase_dom"/>
</dbReference>
<dbReference type="GO" id="GO:0046872">
    <property type="term" value="F:metal ion binding"/>
    <property type="evidence" value="ECO:0007669"/>
    <property type="project" value="UniProtKB-KW"/>
</dbReference>
<dbReference type="PANTHER" id="PTHR13697:SF52">
    <property type="entry name" value="ATP-DEPENDENT 6-PHOSPHOFRUCTOKINASE 3"/>
    <property type="match status" value="1"/>
</dbReference>
<dbReference type="GO" id="GO:0047334">
    <property type="term" value="F:diphosphate-fructose-6-phosphate 1-phosphotransferase activity"/>
    <property type="evidence" value="ECO:0007669"/>
    <property type="project" value="InterPro"/>
</dbReference>
<feature type="site" description="Important for substrate specificity; cannot use PPi as phosphoryl donor" evidence="10">
    <location>
        <position position="111"/>
    </location>
</feature>
<feature type="binding site" evidence="10">
    <location>
        <position position="170"/>
    </location>
    <ligand>
        <name>substrate</name>
        <note>ligand shared between dimeric partners</note>
    </ligand>
</feature>
<dbReference type="PRINTS" id="PR00476">
    <property type="entry name" value="PHFRCTKINASE"/>
</dbReference>
<dbReference type="EMBL" id="CP001344">
    <property type="protein sequence ID" value="ACL46933.1"/>
    <property type="molecule type" value="Genomic_DNA"/>
</dbReference>
<organism evidence="12">
    <name type="scientific">Cyanothece sp. (strain PCC 7425 / ATCC 29141)</name>
    <dbReference type="NCBI Taxonomy" id="395961"/>
    <lineage>
        <taxon>Bacteria</taxon>
        <taxon>Bacillati</taxon>
        <taxon>Cyanobacteriota</taxon>
        <taxon>Cyanophyceae</taxon>
        <taxon>Gomontiellales</taxon>
        <taxon>Cyanothecaceae</taxon>
        <taxon>Cyanothece</taxon>
    </lineage>
</organism>
<evidence type="ECO:0000256" key="7">
    <source>
        <dbReference type="ARBA" id="ARBA00022777"/>
    </source>
</evidence>
<dbReference type="GO" id="GO:0042802">
    <property type="term" value="F:identical protein binding"/>
    <property type="evidence" value="ECO:0007669"/>
    <property type="project" value="TreeGrafter"/>
</dbReference>
<dbReference type="PROSITE" id="PS00433">
    <property type="entry name" value="PHOSPHOFRUCTOKINASE"/>
    <property type="match status" value="1"/>
</dbReference>
<dbReference type="InterPro" id="IPR012829">
    <property type="entry name" value="Phosphofructokinase_III"/>
</dbReference>
<dbReference type="InterPro" id="IPR012003">
    <property type="entry name" value="ATP_PFK_prok-type"/>
</dbReference>
<comment type="subunit">
    <text evidence="10">Homodimer or homotetramer.</text>
</comment>
<dbReference type="Gene3D" id="3.40.50.450">
    <property type="match status" value="1"/>
</dbReference>
<dbReference type="GO" id="GO:0048029">
    <property type="term" value="F:monosaccharide binding"/>
    <property type="evidence" value="ECO:0007669"/>
    <property type="project" value="TreeGrafter"/>
</dbReference>
<dbReference type="HAMAP" id="MF_01976">
    <property type="entry name" value="Phosphofructokinase_III"/>
    <property type="match status" value="1"/>
</dbReference>
<keyword evidence="9 10" id="KW-0324">Glycolysis</keyword>
<dbReference type="PIRSF" id="PIRSF000532">
    <property type="entry name" value="ATP_PFK_prok"/>
    <property type="match status" value="1"/>
</dbReference>
<keyword evidence="4 10" id="KW-0963">Cytoplasm</keyword>
<evidence type="ECO:0000259" key="11">
    <source>
        <dbReference type="Pfam" id="PF00365"/>
    </source>
</evidence>
<dbReference type="GO" id="GO:0061621">
    <property type="term" value="P:canonical glycolysis"/>
    <property type="evidence" value="ECO:0007669"/>
    <property type="project" value="TreeGrafter"/>
</dbReference>
<dbReference type="PANTHER" id="PTHR13697">
    <property type="entry name" value="PHOSPHOFRUCTOKINASE"/>
    <property type="match status" value="1"/>
</dbReference>
<gene>
    <name evidence="10" type="primary">pfkA</name>
    <name evidence="12" type="ordered locus">Cyan7425_4626</name>
</gene>
<dbReference type="Pfam" id="PF00365">
    <property type="entry name" value="PFK"/>
    <property type="match status" value="1"/>
</dbReference>
<keyword evidence="6 10" id="KW-0479">Metal-binding</keyword>
<feature type="active site" description="Proton acceptor" evidence="10">
    <location>
        <position position="135"/>
    </location>
</feature>
<dbReference type="GO" id="GO:0016208">
    <property type="term" value="F:AMP binding"/>
    <property type="evidence" value="ECO:0007669"/>
    <property type="project" value="TreeGrafter"/>
</dbReference>
<evidence type="ECO:0000256" key="4">
    <source>
        <dbReference type="ARBA" id="ARBA00022490"/>
    </source>
</evidence>
<proteinExistence type="inferred from homology"/>
<keyword evidence="5 10" id="KW-0808">Transferase</keyword>
<dbReference type="InterPro" id="IPR035966">
    <property type="entry name" value="PKF_sf"/>
</dbReference>
<comment type="pathway">
    <text evidence="3 10">Carbohydrate degradation; glycolysis; D-glyceraldehyde 3-phosphate and glycerone phosphate from D-glucose: step 3/4.</text>
</comment>
<comment type="caution">
    <text evidence="10">Lacks conserved residue(s) required for the propagation of feature annotation.</text>
</comment>
<keyword evidence="7 10" id="KW-0418">Kinase</keyword>
<reference evidence="12" key="1">
    <citation type="submission" date="2009-01" db="EMBL/GenBank/DDBJ databases">
        <title>Complete sequence of chromosome Cyanothece sp. PCC 7425.</title>
        <authorList>
            <consortium name="US DOE Joint Genome Institute"/>
            <person name="Lucas S."/>
            <person name="Copeland A."/>
            <person name="Lapidus A."/>
            <person name="Glavina del Rio T."/>
            <person name="Dalin E."/>
            <person name="Tice H."/>
            <person name="Bruce D."/>
            <person name="Goodwin L."/>
            <person name="Pitluck S."/>
            <person name="Sims D."/>
            <person name="Meineke L."/>
            <person name="Brettin T."/>
            <person name="Detter J.C."/>
            <person name="Han C."/>
            <person name="Larimer F."/>
            <person name="Land M."/>
            <person name="Hauser L."/>
            <person name="Kyrpides N."/>
            <person name="Ovchinnikova G."/>
            <person name="Liberton M."/>
            <person name="Stoeckel J."/>
            <person name="Banerjee A."/>
            <person name="Singh A."/>
            <person name="Page L."/>
            <person name="Sato H."/>
            <person name="Zhao L."/>
            <person name="Sherman L."/>
            <person name="Pakrasi H."/>
            <person name="Richardson P."/>
        </authorList>
    </citation>
    <scope>NUCLEOTIDE SEQUENCE</scope>
    <source>
        <strain evidence="12">PCC 7425</strain>
    </source>
</reference>
<evidence type="ECO:0000256" key="6">
    <source>
        <dbReference type="ARBA" id="ARBA00022723"/>
    </source>
</evidence>
<feature type="binding site" description="in other chain" evidence="10">
    <location>
        <begin position="177"/>
        <end position="179"/>
    </location>
    <ligand>
        <name>substrate</name>
        <note>ligand shared between dimeric partners</note>
    </ligand>
</feature>
<dbReference type="STRING" id="395961.Cyan7425_4626"/>
<dbReference type="HOGENOM" id="CLU_020655_0_0_3"/>
<accession>B8HKT9</accession>
<feature type="binding site" evidence="10">
    <location>
        <position position="110"/>
    </location>
    <ligand>
        <name>Mg(2+)</name>
        <dbReference type="ChEBI" id="CHEBI:18420"/>
        <note>catalytic</note>
    </ligand>
</feature>
<dbReference type="UniPathway" id="UPA00109">
    <property type="reaction ID" value="UER00182"/>
</dbReference>
<evidence type="ECO:0000313" key="12">
    <source>
        <dbReference type="EMBL" id="ACL46933.1"/>
    </source>
</evidence>
<dbReference type="SUPFAM" id="SSF53784">
    <property type="entry name" value="Phosphofructokinase"/>
    <property type="match status" value="1"/>
</dbReference>
<dbReference type="GO" id="GO:0070095">
    <property type="term" value="F:fructose-6-phosphate binding"/>
    <property type="evidence" value="ECO:0007669"/>
    <property type="project" value="TreeGrafter"/>
</dbReference>
<keyword evidence="10" id="KW-0547">Nucleotide-binding</keyword>
<dbReference type="GO" id="GO:0006002">
    <property type="term" value="P:fructose 6-phosphate metabolic process"/>
    <property type="evidence" value="ECO:0007669"/>
    <property type="project" value="InterPro"/>
</dbReference>
<dbReference type="OrthoDB" id="9802503at2"/>
<keyword evidence="8 10" id="KW-0460">Magnesium</keyword>
<comment type="similarity">
    <text evidence="10">Belongs to the phosphofructokinase type A (PFKA) family. Mixed-substrate PFK group III subfamily.</text>
</comment>